<dbReference type="AlphaFoldDB" id="A0A183G2K8"/>
<dbReference type="SUPFAM" id="SSF56436">
    <property type="entry name" value="C-type lectin-like"/>
    <property type="match status" value="1"/>
</dbReference>
<dbReference type="WBParaSite" id="HPBE_0001554601-mRNA-1">
    <property type="protein sequence ID" value="HPBE_0001554601-mRNA-1"/>
    <property type="gene ID" value="HPBE_0001554601"/>
</dbReference>
<evidence type="ECO:0000313" key="4">
    <source>
        <dbReference type="WBParaSite" id="HPBE_0001554601-mRNA-1"/>
    </source>
</evidence>
<organism evidence="3 4">
    <name type="scientific">Heligmosomoides polygyrus</name>
    <name type="common">Parasitic roundworm</name>
    <dbReference type="NCBI Taxonomy" id="6339"/>
    <lineage>
        <taxon>Eukaryota</taxon>
        <taxon>Metazoa</taxon>
        <taxon>Ecdysozoa</taxon>
        <taxon>Nematoda</taxon>
        <taxon>Chromadorea</taxon>
        <taxon>Rhabditida</taxon>
        <taxon>Rhabditina</taxon>
        <taxon>Rhabditomorpha</taxon>
        <taxon>Strongyloidea</taxon>
        <taxon>Heligmosomidae</taxon>
        <taxon>Heligmosomoides</taxon>
    </lineage>
</organism>
<evidence type="ECO:0000259" key="1">
    <source>
        <dbReference type="PROSITE" id="PS50041"/>
    </source>
</evidence>
<gene>
    <name evidence="2" type="ORF">HPBE_LOCUS15545</name>
</gene>
<keyword evidence="3" id="KW-1185">Reference proteome</keyword>
<accession>A0A183G2K8</accession>
<dbReference type="EMBL" id="UZAH01028911">
    <property type="protein sequence ID" value="VDP03118.1"/>
    <property type="molecule type" value="Genomic_DNA"/>
</dbReference>
<sequence>MISYSDAEEQCRKIGGHLPSISNAYQNAQVQDAAYKILGKNAGGGKLILGFSNLMANGFSWSDGTISKYTNWAMGEPVTVVAGVAWMDLLTGVWNTAAPFAISNYICALPVYRGPC</sequence>
<protein>
    <submittedName>
        <fullName evidence="4">C-type lectin domain-containing protein</fullName>
    </submittedName>
</protein>
<reference evidence="4" key="2">
    <citation type="submission" date="2019-09" db="UniProtKB">
        <authorList>
            <consortium name="WormBaseParasite"/>
        </authorList>
    </citation>
    <scope>IDENTIFICATION</scope>
</reference>
<dbReference type="InterPro" id="IPR050111">
    <property type="entry name" value="C-type_lectin/snaclec_domain"/>
</dbReference>
<name>A0A183G2K8_HELPZ</name>
<dbReference type="PROSITE" id="PS50041">
    <property type="entry name" value="C_TYPE_LECTIN_2"/>
    <property type="match status" value="1"/>
</dbReference>
<proteinExistence type="predicted"/>
<evidence type="ECO:0000313" key="2">
    <source>
        <dbReference type="EMBL" id="VDP03118.1"/>
    </source>
</evidence>
<dbReference type="InterPro" id="IPR016187">
    <property type="entry name" value="CTDL_fold"/>
</dbReference>
<dbReference type="InterPro" id="IPR016186">
    <property type="entry name" value="C-type_lectin-like/link_sf"/>
</dbReference>
<dbReference type="Gene3D" id="3.10.100.10">
    <property type="entry name" value="Mannose-Binding Protein A, subunit A"/>
    <property type="match status" value="1"/>
</dbReference>
<dbReference type="OrthoDB" id="5795186at2759"/>
<evidence type="ECO:0000313" key="3">
    <source>
        <dbReference type="Proteomes" id="UP000050761"/>
    </source>
</evidence>
<accession>A0A3P8B0X4</accession>
<dbReference type="Pfam" id="PF00059">
    <property type="entry name" value="Lectin_C"/>
    <property type="match status" value="1"/>
</dbReference>
<dbReference type="PANTHER" id="PTHR22803">
    <property type="entry name" value="MANNOSE, PHOSPHOLIPASE, LECTIN RECEPTOR RELATED"/>
    <property type="match status" value="1"/>
</dbReference>
<dbReference type="Proteomes" id="UP000050761">
    <property type="component" value="Unassembled WGS sequence"/>
</dbReference>
<dbReference type="SMART" id="SM00034">
    <property type="entry name" value="CLECT"/>
    <property type="match status" value="1"/>
</dbReference>
<dbReference type="CDD" id="cd00037">
    <property type="entry name" value="CLECT"/>
    <property type="match status" value="1"/>
</dbReference>
<dbReference type="InterPro" id="IPR001304">
    <property type="entry name" value="C-type_lectin-like"/>
</dbReference>
<feature type="domain" description="C-type lectin" evidence="1">
    <location>
        <begin position="1"/>
        <end position="108"/>
    </location>
</feature>
<reference evidence="2 3" key="1">
    <citation type="submission" date="2018-11" db="EMBL/GenBank/DDBJ databases">
        <authorList>
            <consortium name="Pathogen Informatics"/>
        </authorList>
    </citation>
    <scope>NUCLEOTIDE SEQUENCE [LARGE SCALE GENOMIC DNA]</scope>
</reference>